<accession>A0A9D2ZWL1</accession>
<name>A0A9D2ZWL1_BREEP</name>
<proteinExistence type="predicted"/>
<feature type="compositionally biased region" description="Low complexity" evidence="1">
    <location>
        <begin position="73"/>
        <end position="90"/>
    </location>
</feature>
<reference evidence="3" key="2">
    <citation type="submission" date="2021-09" db="EMBL/GenBank/DDBJ databases">
        <authorList>
            <person name="Gilroy R."/>
        </authorList>
    </citation>
    <scope>NUCLEOTIDE SEQUENCE</scope>
    <source>
        <strain evidence="3">CHK139-4039</strain>
    </source>
</reference>
<feature type="transmembrane region" description="Helical" evidence="2">
    <location>
        <begin position="7"/>
        <end position="27"/>
    </location>
</feature>
<evidence type="ECO:0000256" key="1">
    <source>
        <dbReference type="SAM" id="MobiDB-lite"/>
    </source>
</evidence>
<dbReference type="Proteomes" id="UP000743760">
    <property type="component" value="Unassembled WGS sequence"/>
</dbReference>
<dbReference type="GO" id="GO:0016740">
    <property type="term" value="F:transferase activity"/>
    <property type="evidence" value="ECO:0007669"/>
    <property type="project" value="UniProtKB-KW"/>
</dbReference>
<keyword evidence="2" id="KW-0472">Membrane</keyword>
<feature type="transmembrane region" description="Helical" evidence="2">
    <location>
        <begin position="348"/>
        <end position="371"/>
    </location>
</feature>
<evidence type="ECO:0000256" key="2">
    <source>
        <dbReference type="SAM" id="Phobius"/>
    </source>
</evidence>
<dbReference type="EMBL" id="DYXR01000258">
    <property type="protein sequence ID" value="HJE77938.1"/>
    <property type="molecule type" value="Genomic_DNA"/>
</dbReference>
<sequence>RLELSRLTWAVGLYLGGLILAAIQVHLPAQTGPFHLIGSYPAAGLTLVSLGSILLLSLGADRTAGRRPGPSRTAGSTTAKSGAKGTSAGSGRLPMRGLVGLVTVAAVGLIALGAGRATTTAEAVTATSESNIPALAADRAEGATQARTLRLDNVDGEVLATLVSSADGTVLGTSTVTSAETVGGWPWQRRPLPITSDQVLVAQAASALSADDAGDISSILGELGVDFVLVGPDAGSLTNSVSVSEGLLPVGPTSSGQLWRVDKPYSGRFLIREAEGQVSTAAMHGTTAKVPAGQEGRVLTIADATDGITASIDGEPLPQPKPGEEAWASEFDLPAAGGEVEISLNSPLYPVGVIAGWVLGLLSLIVAIPFGRAGNTAKTGRREEKA</sequence>
<feature type="transmembrane region" description="Helical" evidence="2">
    <location>
        <begin position="39"/>
        <end position="58"/>
    </location>
</feature>
<evidence type="ECO:0000313" key="4">
    <source>
        <dbReference type="Proteomes" id="UP000743760"/>
    </source>
</evidence>
<reference evidence="3" key="1">
    <citation type="journal article" date="2021" name="PeerJ">
        <title>Extensive microbial diversity within the chicken gut microbiome revealed by metagenomics and culture.</title>
        <authorList>
            <person name="Gilroy R."/>
            <person name="Ravi A."/>
            <person name="Getino M."/>
            <person name="Pursley I."/>
            <person name="Horton D.L."/>
            <person name="Alikhan N.F."/>
            <person name="Baker D."/>
            <person name="Gharbi K."/>
            <person name="Hall N."/>
            <person name="Watson M."/>
            <person name="Adriaenssens E.M."/>
            <person name="Foster-Nyarko E."/>
            <person name="Jarju S."/>
            <person name="Secka A."/>
            <person name="Antonio M."/>
            <person name="Oren A."/>
            <person name="Chaudhuri R.R."/>
            <person name="La Ragione R."/>
            <person name="Hildebrand F."/>
            <person name="Pallen M.J."/>
        </authorList>
    </citation>
    <scope>NUCLEOTIDE SEQUENCE</scope>
    <source>
        <strain evidence="3">CHK139-4039</strain>
    </source>
</reference>
<comment type="caution">
    <text evidence="3">The sequence shown here is derived from an EMBL/GenBank/DDBJ whole genome shotgun (WGS) entry which is preliminary data.</text>
</comment>
<keyword evidence="3" id="KW-0808">Transferase</keyword>
<keyword evidence="2" id="KW-1133">Transmembrane helix</keyword>
<feature type="region of interest" description="Disordered" evidence="1">
    <location>
        <begin position="64"/>
        <end position="90"/>
    </location>
</feature>
<gene>
    <name evidence="3" type="ORF">K8V74_08350</name>
</gene>
<protein>
    <submittedName>
        <fullName evidence="3">Glycosyl transferase</fullName>
    </submittedName>
</protein>
<organism evidence="3 4">
    <name type="scientific">Brevibacterium epidermidis</name>
    <dbReference type="NCBI Taxonomy" id="1698"/>
    <lineage>
        <taxon>Bacteria</taxon>
        <taxon>Bacillati</taxon>
        <taxon>Actinomycetota</taxon>
        <taxon>Actinomycetes</taxon>
        <taxon>Micrococcales</taxon>
        <taxon>Brevibacteriaceae</taxon>
        <taxon>Brevibacterium</taxon>
    </lineage>
</organism>
<feature type="non-terminal residue" evidence="3">
    <location>
        <position position="1"/>
    </location>
</feature>
<evidence type="ECO:0000313" key="3">
    <source>
        <dbReference type="EMBL" id="HJE77938.1"/>
    </source>
</evidence>
<keyword evidence="2" id="KW-0812">Transmembrane</keyword>
<feature type="transmembrane region" description="Helical" evidence="2">
    <location>
        <begin position="97"/>
        <end position="115"/>
    </location>
</feature>
<dbReference type="AlphaFoldDB" id="A0A9D2ZWL1"/>